<comment type="similarity">
    <text evidence="1">Belongs to the oxygen-dependent FAD-linked oxidoreductase family.</text>
</comment>
<dbReference type="InterPro" id="IPR036318">
    <property type="entry name" value="FAD-bd_PCMH-like_sf"/>
</dbReference>
<dbReference type="Gene3D" id="3.40.462.20">
    <property type="match status" value="1"/>
</dbReference>
<gene>
    <name evidence="5" type="ORF">BDV23DRAFT_182548</name>
</gene>
<evidence type="ECO:0000313" key="5">
    <source>
        <dbReference type="EMBL" id="KAE8391494.1"/>
    </source>
</evidence>
<dbReference type="AlphaFoldDB" id="A0A5N7CBK3"/>
<evidence type="ECO:0000256" key="1">
    <source>
        <dbReference type="ARBA" id="ARBA00005466"/>
    </source>
</evidence>
<dbReference type="PANTHER" id="PTHR42973">
    <property type="entry name" value="BINDING OXIDOREDUCTASE, PUTATIVE (AFU_ORTHOLOGUE AFUA_1G17690)-RELATED"/>
    <property type="match status" value="1"/>
</dbReference>
<dbReference type="GO" id="GO:0016491">
    <property type="term" value="F:oxidoreductase activity"/>
    <property type="evidence" value="ECO:0007669"/>
    <property type="project" value="UniProtKB-KW"/>
</dbReference>
<evidence type="ECO:0000256" key="3">
    <source>
        <dbReference type="ARBA" id="ARBA00022827"/>
    </source>
</evidence>
<proteinExistence type="inferred from homology"/>
<evidence type="ECO:0000256" key="2">
    <source>
        <dbReference type="ARBA" id="ARBA00022630"/>
    </source>
</evidence>
<dbReference type="InterPro" id="IPR016169">
    <property type="entry name" value="FAD-bd_PCMH_sub2"/>
</dbReference>
<keyword evidence="4" id="KW-0560">Oxidoreductase</keyword>
<evidence type="ECO:0000256" key="4">
    <source>
        <dbReference type="ARBA" id="ARBA00023002"/>
    </source>
</evidence>
<dbReference type="Proteomes" id="UP000326877">
    <property type="component" value="Unassembled WGS sequence"/>
</dbReference>
<sequence>MSAEHGWAANNVANYETVLADGAVVNANEEEENPDLFMALKGGAYSFGAVTKFTVNADDQEGLIWGGRYILEARRIQNSRVAHGCRKLTTEHPDEEAAIIPVPSAEGWVLNVYYRGARPPAGVFERSTELGPKENLPNTWQF</sequence>
<dbReference type="GO" id="GO:0050660">
    <property type="term" value="F:flavin adenine dinucleotide binding"/>
    <property type="evidence" value="ECO:0007669"/>
    <property type="project" value="InterPro"/>
</dbReference>
<accession>A0A5N7CBK3</accession>
<dbReference type="OrthoDB" id="2151789at2759"/>
<dbReference type="SUPFAM" id="SSF56176">
    <property type="entry name" value="FAD-binding/transporter-associated domain-like"/>
    <property type="match status" value="1"/>
</dbReference>
<keyword evidence="2" id="KW-0285">Flavoprotein</keyword>
<dbReference type="Gene3D" id="3.30.465.10">
    <property type="match status" value="1"/>
</dbReference>
<dbReference type="PANTHER" id="PTHR42973:SF13">
    <property type="entry name" value="FAD-BINDING PCMH-TYPE DOMAIN-CONTAINING PROTEIN"/>
    <property type="match status" value="1"/>
</dbReference>
<name>A0A5N7CBK3_PETAA</name>
<protein>
    <submittedName>
        <fullName evidence="5">Uncharacterized protein</fullName>
    </submittedName>
</protein>
<dbReference type="EMBL" id="ML735245">
    <property type="protein sequence ID" value="KAE8391494.1"/>
    <property type="molecule type" value="Genomic_DNA"/>
</dbReference>
<dbReference type="InterPro" id="IPR050416">
    <property type="entry name" value="FAD-linked_Oxidoreductase"/>
</dbReference>
<keyword evidence="3" id="KW-0274">FAD</keyword>
<reference evidence="5" key="1">
    <citation type="submission" date="2019-04" db="EMBL/GenBank/DDBJ databases">
        <title>Friends and foes A comparative genomics studyof 23 Aspergillus species from section Flavi.</title>
        <authorList>
            <consortium name="DOE Joint Genome Institute"/>
            <person name="Kjaerbolling I."/>
            <person name="Vesth T."/>
            <person name="Frisvad J.C."/>
            <person name="Nybo J.L."/>
            <person name="Theobald S."/>
            <person name="Kildgaard S."/>
            <person name="Isbrandt T."/>
            <person name="Kuo A."/>
            <person name="Sato A."/>
            <person name="Lyhne E.K."/>
            <person name="Kogle M.E."/>
            <person name="Wiebenga A."/>
            <person name="Kun R.S."/>
            <person name="Lubbers R.J."/>
            <person name="Makela M.R."/>
            <person name="Barry K."/>
            <person name="Chovatia M."/>
            <person name="Clum A."/>
            <person name="Daum C."/>
            <person name="Haridas S."/>
            <person name="He G."/>
            <person name="LaButti K."/>
            <person name="Lipzen A."/>
            <person name="Mondo S."/>
            <person name="Riley R."/>
            <person name="Salamov A."/>
            <person name="Simmons B.A."/>
            <person name="Magnuson J.K."/>
            <person name="Henrissat B."/>
            <person name="Mortensen U.H."/>
            <person name="Larsen T.O."/>
            <person name="Devries R.P."/>
            <person name="Grigoriev I.V."/>
            <person name="Machida M."/>
            <person name="Baker S.E."/>
            <person name="Andersen M.R."/>
        </authorList>
    </citation>
    <scope>NUCLEOTIDE SEQUENCE [LARGE SCALE GENOMIC DNA]</scope>
    <source>
        <strain evidence="5">IBT 14317</strain>
    </source>
</reference>
<organism evidence="5">
    <name type="scientific">Petromyces alliaceus</name>
    <name type="common">Aspergillus alliaceus</name>
    <dbReference type="NCBI Taxonomy" id="209559"/>
    <lineage>
        <taxon>Eukaryota</taxon>
        <taxon>Fungi</taxon>
        <taxon>Dikarya</taxon>
        <taxon>Ascomycota</taxon>
        <taxon>Pezizomycotina</taxon>
        <taxon>Eurotiomycetes</taxon>
        <taxon>Eurotiomycetidae</taxon>
        <taxon>Eurotiales</taxon>
        <taxon>Aspergillaceae</taxon>
        <taxon>Aspergillus</taxon>
        <taxon>Aspergillus subgen. Circumdati</taxon>
    </lineage>
</organism>